<comment type="caution">
    <text evidence="1">The sequence shown here is derived from an EMBL/GenBank/DDBJ whole genome shotgun (WGS) entry which is preliminary data.</text>
</comment>
<reference evidence="1 2" key="1">
    <citation type="submission" date="2019-03" db="EMBL/GenBank/DDBJ databases">
        <title>Genomic Encyclopedia of Type Strains, Phase III (KMG-III): the genomes of soil and plant-associated and newly described type strains.</title>
        <authorList>
            <person name="Whitman W."/>
        </authorList>
    </citation>
    <scope>NUCLEOTIDE SEQUENCE [LARGE SCALE GENOMIC DNA]</scope>
    <source>
        <strain evidence="1 2">CECT 8301</strain>
    </source>
</reference>
<keyword evidence="2" id="KW-1185">Reference proteome</keyword>
<gene>
    <name evidence="1" type="ORF">DFQ06_1965</name>
</gene>
<proteinExistence type="predicted"/>
<dbReference type="AlphaFoldDB" id="A0A4R8MD05"/>
<organism evidence="1 2">
    <name type="scientific">Algibacter lectus</name>
    <dbReference type="NCBI Taxonomy" id="221126"/>
    <lineage>
        <taxon>Bacteria</taxon>
        <taxon>Pseudomonadati</taxon>
        <taxon>Bacteroidota</taxon>
        <taxon>Flavobacteriia</taxon>
        <taxon>Flavobacteriales</taxon>
        <taxon>Flavobacteriaceae</taxon>
        <taxon>Algibacter</taxon>
    </lineage>
</organism>
<evidence type="ECO:0000313" key="2">
    <source>
        <dbReference type="Proteomes" id="UP000294824"/>
    </source>
</evidence>
<dbReference type="EMBL" id="SORL01000008">
    <property type="protein sequence ID" value="TDY62147.1"/>
    <property type="molecule type" value="Genomic_DNA"/>
</dbReference>
<protein>
    <submittedName>
        <fullName evidence="1">Uncharacterized protein</fullName>
    </submittedName>
</protein>
<name>A0A4R8MD05_9FLAO</name>
<dbReference type="Proteomes" id="UP000294824">
    <property type="component" value="Unassembled WGS sequence"/>
</dbReference>
<sequence>MNKSLTLEYCVCNSLMFNLILTPMLPFRSEIRNSPNQQAIKIFLSDESLDSRIKKHLEHFNEIETIEITESIGQNRVSENITVVLKDHADITKMKSSIDSSLWWYFEKDHVD</sequence>
<accession>A0A4R8MD05</accession>
<evidence type="ECO:0000313" key="1">
    <source>
        <dbReference type="EMBL" id="TDY62147.1"/>
    </source>
</evidence>